<comment type="caution">
    <text evidence="3">The sequence shown here is derived from an EMBL/GenBank/DDBJ whole genome shotgun (WGS) entry which is preliminary data.</text>
</comment>
<dbReference type="SUPFAM" id="SSF47616">
    <property type="entry name" value="GST C-terminal domain-like"/>
    <property type="match status" value="1"/>
</dbReference>
<keyword evidence="4" id="KW-1185">Reference proteome</keyword>
<dbReference type="GO" id="GO:0004364">
    <property type="term" value="F:glutathione transferase activity"/>
    <property type="evidence" value="ECO:0007669"/>
    <property type="project" value="TreeGrafter"/>
</dbReference>
<dbReference type="AlphaFoldDB" id="A0A2V3IEF1"/>
<proteinExistence type="predicted"/>
<evidence type="ECO:0000259" key="2">
    <source>
        <dbReference type="PROSITE" id="PS50405"/>
    </source>
</evidence>
<dbReference type="PANTHER" id="PTHR11571">
    <property type="entry name" value="GLUTATHIONE S-TRANSFERASE"/>
    <property type="match status" value="1"/>
</dbReference>
<dbReference type="InterPro" id="IPR004046">
    <property type="entry name" value="GST_C"/>
</dbReference>
<dbReference type="Gene3D" id="1.20.1050.10">
    <property type="match status" value="1"/>
</dbReference>
<dbReference type="SFLD" id="SFLDG00363">
    <property type="entry name" value="AMPS_(cytGST):_Alpha-__Mu-__Pi"/>
    <property type="match status" value="1"/>
</dbReference>
<dbReference type="InterPro" id="IPR036282">
    <property type="entry name" value="Glutathione-S-Trfase_C_sf"/>
</dbReference>
<dbReference type="PROSITE" id="PS50404">
    <property type="entry name" value="GST_NTER"/>
    <property type="match status" value="1"/>
</dbReference>
<protein>
    <submittedName>
        <fullName evidence="3">Hematopoietic prostaglandin D synthase</fullName>
    </submittedName>
</protein>
<evidence type="ECO:0000313" key="4">
    <source>
        <dbReference type="Proteomes" id="UP000247409"/>
    </source>
</evidence>
<dbReference type="OrthoDB" id="302at2759"/>
<dbReference type="Pfam" id="PF02798">
    <property type="entry name" value="GST_N"/>
    <property type="match status" value="1"/>
</dbReference>
<dbReference type="GO" id="GO:0006749">
    <property type="term" value="P:glutathione metabolic process"/>
    <property type="evidence" value="ECO:0007669"/>
    <property type="project" value="TreeGrafter"/>
</dbReference>
<evidence type="ECO:0000313" key="3">
    <source>
        <dbReference type="EMBL" id="PXF40465.1"/>
    </source>
</evidence>
<dbReference type="PANTHER" id="PTHR11571:SF252">
    <property type="entry name" value="GLUTATHIONE S-TRANSFERASE"/>
    <property type="match status" value="1"/>
</dbReference>
<feature type="domain" description="GST C-terminal" evidence="2">
    <location>
        <begin position="81"/>
        <end position="211"/>
    </location>
</feature>
<dbReference type="SUPFAM" id="SSF52833">
    <property type="entry name" value="Thioredoxin-like"/>
    <property type="match status" value="1"/>
</dbReference>
<dbReference type="Gene3D" id="3.40.30.10">
    <property type="entry name" value="Glutaredoxin"/>
    <property type="match status" value="1"/>
</dbReference>
<dbReference type="SFLD" id="SFLDG01205">
    <property type="entry name" value="AMPS.1"/>
    <property type="match status" value="1"/>
</dbReference>
<organism evidence="3 4">
    <name type="scientific">Gracilariopsis chorda</name>
    <dbReference type="NCBI Taxonomy" id="448386"/>
    <lineage>
        <taxon>Eukaryota</taxon>
        <taxon>Rhodophyta</taxon>
        <taxon>Florideophyceae</taxon>
        <taxon>Rhodymeniophycidae</taxon>
        <taxon>Gracilariales</taxon>
        <taxon>Gracilariaceae</taxon>
        <taxon>Gracilariopsis</taxon>
    </lineage>
</organism>
<evidence type="ECO:0000259" key="1">
    <source>
        <dbReference type="PROSITE" id="PS50404"/>
    </source>
</evidence>
<dbReference type="EMBL" id="NBIV01000292">
    <property type="protein sequence ID" value="PXF40465.1"/>
    <property type="molecule type" value="Genomic_DNA"/>
</dbReference>
<dbReference type="InterPro" id="IPR010987">
    <property type="entry name" value="Glutathione-S-Trfase_C-like"/>
</dbReference>
<dbReference type="InterPro" id="IPR050213">
    <property type="entry name" value="GST_superfamily"/>
</dbReference>
<sequence>MPSLKLTYFDLRGRAEPIRLAFLLSDIEYEDDRFSFPQWKEVKPKTPYGSVPTLTVDGEQMAQSGAILRYVGKLAALYPSDAIAALKVDEVMETLVDLNNSTYSYRGSDTEQLKAARKKLVDEDIPRYVGALEKRLETFGGASHAVGNELTVADLVITCTVNSVQCGILDYVPVDVLDQYPRINAIHKAVMDNPKVVEWYKKYPIKKQTPKMD</sequence>
<dbReference type="InterPro" id="IPR004045">
    <property type="entry name" value="Glutathione_S-Trfase_N"/>
</dbReference>
<dbReference type="SFLD" id="SFLDS00019">
    <property type="entry name" value="Glutathione_Transferase_(cytos"/>
    <property type="match status" value="1"/>
</dbReference>
<dbReference type="InterPro" id="IPR036249">
    <property type="entry name" value="Thioredoxin-like_sf"/>
</dbReference>
<dbReference type="STRING" id="448386.A0A2V3IEF1"/>
<dbReference type="FunFam" id="1.20.1050.10:FF:000030">
    <property type="entry name" value="Glutathione S-transferase S1"/>
    <property type="match status" value="1"/>
</dbReference>
<dbReference type="Pfam" id="PF14497">
    <property type="entry name" value="GST_C_3"/>
    <property type="match status" value="1"/>
</dbReference>
<dbReference type="Proteomes" id="UP000247409">
    <property type="component" value="Unassembled WGS sequence"/>
</dbReference>
<dbReference type="CDD" id="cd03039">
    <property type="entry name" value="GST_N_Sigma_like"/>
    <property type="match status" value="1"/>
</dbReference>
<feature type="domain" description="GST N-terminal" evidence="1">
    <location>
        <begin position="2"/>
        <end position="79"/>
    </location>
</feature>
<gene>
    <name evidence="3" type="ORF">BWQ96_09841</name>
</gene>
<name>A0A2V3IEF1_9FLOR</name>
<dbReference type="CDD" id="cd03192">
    <property type="entry name" value="GST_C_Sigma_like"/>
    <property type="match status" value="1"/>
</dbReference>
<reference evidence="3 4" key="1">
    <citation type="journal article" date="2018" name="Mol. Biol. Evol.">
        <title>Analysis of the draft genome of the red seaweed Gracilariopsis chorda provides insights into genome size evolution in Rhodophyta.</title>
        <authorList>
            <person name="Lee J."/>
            <person name="Yang E.C."/>
            <person name="Graf L."/>
            <person name="Yang J.H."/>
            <person name="Qiu H."/>
            <person name="Zel Zion U."/>
            <person name="Chan C.X."/>
            <person name="Stephens T.G."/>
            <person name="Weber A.P.M."/>
            <person name="Boo G.H."/>
            <person name="Boo S.M."/>
            <person name="Kim K.M."/>
            <person name="Shin Y."/>
            <person name="Jung M."/>
            <person name="Lee S.J."/>
            <person name="Yim H.S."/>
            <person name="Lee J.H."/>
            <person name="Bhattacharya D."/>
            <person name="Yoon H.S."/>
        </authorList>
    </citation>
    <scope>NUCLEOTIDE SEQUENCE [LARGE SCALE GENOMIC DNA]</scope>
    <source>
        <strain evidence="3 4">SKKU-2015</strain>
        <tissue evidence="3">Whole body</tissue>
    </source>
</reference>
<dbReference type="FunFam" id="3.40.30.10:FF:000168">
    <property type="entry name" value="Glutathione S-transferase 2"/>
    <property type="match status" value="1"/>
</dbReference>
<dbReference type="InterPro" id="IPR040079">
    <property type="entry name" value="Glutathione_S-Trfase"/>
</dbReference>
<accession>A0A2V3IEF1</accession>
<dbReference type="PROSITE" id="PS50405">
    <property type="entry name" value="GST_CTER"/>
    <property type="match status" value="1"/>
</dbReference>